<feature type="transmembrane region" description="Helical" evidence="1">
    <location>
        <begin position="226"/>
        <end position="243"/>
    </location>
</feature>
<dbReference type="OrthoDB" id="363259at2"/>
<protein>
    <submittedName>
        <fullName evidence="2">Uncharacterized protein</fullName>
    </submittedName>
</protein>
<dbReference type="RefSeq" id="WP_052812429.1">
    <property type="nucleotide sequence ID" value="NZ_CDNC01000001.1"/>
</dbReference>
<dbReference type="Proteomes" id="UP000323594">
    <property type="component" value="Chromosome"/>
</dbReference>
<dbReference type="GeneID" id="57753576"/>
<proteinExistence type="predicted"/>
<feature type="transmembrane region" description="Helical" evidence="1">
    <location>
        <begin position="249"/>
        <end position="267"/>
    </location>
</feature>
<sequence>MPMTLAARNKTLITGIIFSFLFLIGIGIVVFFIFADNLLANKPLPEPFFQWVHRLPFYKPSNMSILISIVFFAFFVPSLLAYTYLLFEKTHAIEISFFALFIFTLSFEGLRLLFPFYPLRISRFISIAGIARIVIFFRFLAILSLLTSSLFANRIMTRETTAIGFLICCVAFSIAHALPVNTYGNTSVFFFSYGYEWSTTIVFAILCLLSVISYYLIGKIKDIKEYKLAALALLVLLSGYALLLTGVSWFAIIFGIVLFASSSIFFIKKIHEFYLWQ</sequence>
<evidence type="ECO:0000313" key="4">
    <source>
        <dbReference type="Proteomes" id="UP000042527"/>
    </source>
</evidence>
<keyword evidence="4" id="KW-1185">Reference proteome</keyword>
<organism evidence="2 4">
    <name type="scientific">Treponema phagedenis</name>
    <dbReference type="NCBI Taxonomy" id="162"/>
    <lineage>
        <taxon>Bacteria</taxon>
        <taxon>Pseudomonadati</taxon>
        <taxon>Spirochaetota</taxon>
        <taxon>Spirochaetia</taxon>
        <taxon>Spirochaetales</taxon>
        <taxon>Treponemataceae</taxon>
        <taxon>Treponema</taxon>
    </lineage>
</organism>
<gene>
    <name evidence="3" type="ORF">FUT82_07345</name>
    <name evidence="2" type="ORF">TPHV1_10056</name>
</gene>
<feature type="transmembrane region" description="Helical" evidence="1">
    <location>
        <begin position="97"/>
        <end position="118"/>
    </location>
</feature>
<dbReference type="AlphaFoldDB" id="A0A0B7GPL3"/>
<reference evidence="3 5" key="3">
    <citation type="submission" date="2019-08" db="EMBL/GenBank/DDBJ databases">
        <authorList>
            <person name="Kuhnert P."/>
        </authorList>
    </citation>
    <scope>NUCLEOTIDE SEQUENCE [LARGE SCALE GENOMIC DNA]</scope>
    <source>
        <strain evidence="3 5">B36.5</strain>
    </source>
</reference>
<keyword evidence="1" id="KW-0472">Membrane</keyword>
<feature type="transmembrane region" description="Helical" evidence="1">
    <location>
        <begin position="124"/>
        <end position="148"/>
    </location>
</feature>
<evidence type="ECO:0000313" key="5">
    <source>
        <dbReference type="Proteomes" id="UP000323594"/>
    </source>
</evidence>
<dbReference type="Proteomes" id="UP000042527">
    <property type="component" value="Unassembled WGS sequence"/>
</dbReference>
<evidence type="ECO:0000256" key="1">
    <source>
        <dbReference type="SAM" id="Phobius"/>
    </source>
</evidence>
<reference evidence="4" key="2">
    <citation type="submission" date="2015-01" db="EMBL/GenBank/DDBJ databases">
        <authorList>
            <person name="Manzoor Shahid"/>
            <person name="Zubair Saima"/>
        </authorList>
    </citation>
    <scope>NUCLEOTIDE SEQUENCE [LARGE SCALE GENOMIC DNA]</scope>
    <source>
        <strain evidence="4">V1</strain>
    </source>
</reference>
<feature type="transmembrane region" description="Helical" evidence="1">
    <location>
        <begin position="198"/>
        <end position="217"/>
    </location>
</feature>
<feature type="transmembrane region" description="Helical" evidence="1">
    <location>
        <begin position="12"/>
        <end position="35"/>
    </location>
</feature>
<keyword evidence="1" id="KW-0812">Transmembrane</keyword>
<keyword evidence="1" id="KW-1133">Transmembrane helix</keyword>
<feature type="transmembrane region" description="Helical" evidence="1">
    <location>
        <begin position="160"/>
        <end position="178"/>
    </location>
</feature>
<evidence type="ECO:0000313" key="3">
    <source>
        <dbReference type="EMBL" id="QEJ97827.1"/>
    </source>
</evidence>
<evidence type="ECO:0000313" key="2">
    <source>
        <dbReference type="EMBL" id="CEM60388.1"/>
    </source>
</evidence>
<reference evidence="2" key="1">
    <citation type="submission" date="2015-01" db="EMBL/GenBank/DDBJ databases">
        <authorList>
            <person name="Xiang T."/>
            <person name="Song Y."/>
            <person name="Huang L."/>
            <person name="Wang B."/>
            <person name="Wu P."/>
        </authorList>
    </citation>
    <scope>NUCLEOTIDE SEQUENCE [LARGE SCALE GENOMIC DNA]</scope>
    <source>
        <strain evidence="2">V1</strain>
    </source>
</reference>
<name>A0A0B7GPL3_TREPH</name>
<accession>A0A0B7GPL3</accession>
<dbReference type="EMBL" id="CP042817">
    <property type="protein sequence ID" value="QEJ97827.1"/>
    <property type="molecule type" value="Genomic_DNA"/>
</dbReference>
<feature type="transmembrane region" description="Helical" evidence="1">
    <location>
        <begin position="65"/>
        <end position="85"/>
    </location>
</feature>
<dbReference type="EMBL" id="CDNC01000001">
    <property type="protein sequence ID" value="CEM60388.1"/>
    <property type="molecule type" value="Genomic_DNA"/>
</dbReference>